<sequence>MRSSLGALLVASLVGSSLCASFRGSGSISGSTNIPVTPVLEQTLERMQQIAVEQGDRQIQPLHLAMAIFEDTNGIGSQIVAYAGGDPDDVRLNLQYEISKLPKRNFASSSRLGLSGALKNLLNSAVMSAAQAEAQWLGLEHVLYHIHNDRPTERALNNGGLSQEALHFILENAASGGNAPQAPGAAHQPGPFGPASSSHQPVSPHTPQASGQQQQAGGQEGGSPLEKYGRDLTADAQAGKLDPVIGRAKEVQRVIQVLTRRTKNNPVLVGEPGVGKTALVEGLAQRIVQGDVPSSLQDRRVIALDMGALIAGASYRGEFEERLKGVLEEVQKSQGKIVLFIDEMHLVLGAGKTEGAMDAANLLKPLLSRGELRCIGATTLNEYRKHVEKDAAFERRFQQILVAEPSVPTTISILRGLKEKYENFHGIRITDNALVAAASLSDRYIQGRFLPDKAIDLVDEACANVRVQLDSRPERIDHIERELVQLEVEATALKKETDEKSKMRLQKVEKEIQDLQEQLQPLLQKYEEEMKRVERQRRLIQEVADLHSQLETAERERDIKRQSEVQHKLLPAKKKELAAVSREIEAARGKTKDEDKTADGDSAELVVEVVDTEQVAEVVSRWTGIPISKLTSTEKDKLLNLAPRLHKRVVGQDEAVDAVAEAVLRSRAGLSRPGQPLGSFLFLGPTGVGKTELAKALAQELFEDEEQIIRIDMSEYMESHAVSRLIGSPPGYIGHDDGGQLTEAVRRRPYSVVLFDEVEKAHPQVFNTLLQVLDDGRLTDGQGRTVDFSNTVIILTSNLGANHLFDALSGSKEAEETGAPSQKQTRALKDAKDRVLSTVRSHFRPEFLNRLDGLVVFEPLSKEQLRNVMKLQMRMVGDRLKEREIDVAFTDNALDAILQAAYEPQYGARPLRRFLEKHIVTALSRLLVAGDLPDNSHVLVDLDRKKRNSMTFTISKKDRLSGRVDTGSAKSHSVDVLLEEEAVETSTASGYATAAA</sequence>
<evidence type="ECO:0000256" key="8">
    <source>
        <dbReference type="SAM" id="Coils"/>
    </source>
</evidence>
<dbReference type="SUPFAM" id="SSF81923">
    <property type="entry name" value="Double Clp-N motif"/>
    <property type="match status" value="1"/>
</dbReference>
<dbReference type="InterPro" id="IPR036628">
    <property type="entry name" value="Clp_N_dom_sf"/>
</dbReference>
<dbReference type="InterPro" id="IPR003959">
    <property type="entry name" value="ATPase_AAA_core"/>
</dbReference>
<evidence type="ECO:0000256" key="5">
    <source>
        <dbReference type="ARBA" id="ARBA00023186"/>
    </source>
</evidence>
<accession>A0A0G4FR76</accession>
<feature type="chain" id="PRO_5005189140" description="Clp R domain-containing protein" evidence="10">
    <location>
        <begin position="20"/>
        <end position="996"/>
    </location>
</feature>
<name>A0A0G4FR76_9ALVE</name>
<dbReference type="GO" id="GO:0016887">
    <property type="term" value="F:ATP hydrolysis activity"/>
    <property type="evidence" value="ECO:0007669"/>
    <property type="project" value="InterPro"/>
</dbReference>
<evidence type="ECO:0000259" key="12">
    <source>
        <dbReference type="PROSITE" id="PS51903"/>
    </source>
</evidence>
<proteinExistence type="inferred from homology"/>
<evidence type="ECO:0000256" key="3">
    <source>
        <dbReference type="ARBA" id="ARBA00022741"/>
    </source>
</evidence>
<organism evidence="13">
    <name type="scientific">Chromera velia CCMP2878</name>
    <dbReference type="NCBI Taxonomy" id="1169474"/>
    <lineage>
        <taxon>Eukaryota</taxon>
        <taxon>Sar</taxon>
        <taxon>Alveolata</taxon>
        <taxon>Colpodellida</taxon>
        <taxon>Chromeraceae</taxon>
        <taxon>Chromera</taxon>
    </lineage>
</organism>
<dbReference type="CDD" id="cd00009">
    <property type="entry name" value="AAA"/>
    <property type="match status" value="1"/>
</dbReference>
<evidence type="ECO:0000256" key="6">
    <source>
        <dbReference type="PROSITE-ProRule" id="PRU01251"/>
    </source>
</evidence>
<dbReference type="PROSITE" id="PS00871">
    <property type="entry name" value="CLPAB_2"/>
    <property type="match status" value="1"/>
</dbReference>
<feature type="domain" description="Clp R" evidence="12">
    <location>
        <begin position="32"/>
        <end position="177"/>
    </location>
</feature>
<dbReference type="CDD" id="cd19499">
    <property type="entry name" value="RecA-like_ClpB_Hsp104-like"/>
    <property type="match status" value="1"/>
</dbReference>
<dbReference type="PANTHER" id="PTHR11638:SF18">
    <property type="entry name" value="HEAT SHOCK PROTEIN 104"/>
    <property type="match status" value="1"/>
</dbReference>
<dbReference type="Gene3D" id="1.10.1780.10">
    <property type="entry name" value="Clp, N-terminal domain"/>
    <property type="match status" value="1"/>
</dbReference>
<dbReference type="GO" id="GO:0005737">
    <property type="term" value="C:cytoplasm"/>
    <property type="evidence" value="ECO:0007669"/>
    <property type="project" value="TreeGrafter"/>
</dbReference>
<reference evidence="13" key="1">
    <citation type="submission" date="2014-11" db="EMBL/GenBank/DDBJ databases">
        <authorList>
            <person name="Otto D Thomas"/>
            <person name="Naeem Raeece"/>
        </authorList>
    </citation>
    <scope>NUCLEOTIDE SEQUENCE</scope>
</reference>
<dbReference type="InterPro" id="IPR018368">
    <property type="entry name" value="ClpA/B_CS1"/>
</dbReference>
<dbReference type="InterPro" id="IPR050130">
    <property type="entry name" value="ClpA_ClpB"/>
</dbReference>
<feature type="compositionally biased region" description="Low complexity" evidence="9">
    <location>
        <begin position="208"/>
        <end position="217"/>
    </location>
</feature>
<evidence type="ECO:0000313" key="13">
    <source>
        <dbReference type="EMBL" id="CEM17019.1"/>
    </source>
</evidence>
<dbReference type="PRINTS" id="PR00300">
    <property type="entry name" value="CLPPROTEASEA"/>
</dbReference>
<dbReference type="GO" id="GO:0034605">
    <property type="term" value="P:cellular response to heat"/>
    <property type="evidence" value="ECO:0007669"/>
    <property type="project" value="TreeGrafter"/>
</dbReference>
<feature type="coiled-coil region" evidence="8">
    <location>
        <begin position="476"/>
        <end position="563"/>
    </location>
</feature>
<comment type="similarity">
    <text evidence="1 7">Belongs to the ClpA/ClpB family.</text>
</comment>
<dbReference type="PANTHER" id="PTHR11638">
    <property type="entry name" value="ATP-DEPENDENT CLP PROTEASE"/>
    <property type="match status" value="1"/>
</dbReference>
<dbReference type="InterPro" id="IPR019489">
    <property type="entry name" value="Clp_ATPase_C"/>
</dbReference>
<dbReference type="AlphaFoldDB" id="A0A0G4FR76"/>
<evidence type="ECO:0000256" key="10">
    <source>
        <dbReference type="SAM" id="SignalP"/>
    </source>
</evidence>
<evidence type="ECO:0000256" key="9">
    <source>
        <dbReference type="SAM" id="MobiDB-lite"/>
    </source>
</evidence>
<dbReference type="FunFam" id="3.40.50.300:FF:000120">
    <property type="entry name" value="ATP-dependent chaperone ClpB"/>
    <property type="match status" value="1"/>
</dbReference>
<dbReference type="EMBL" id="CDMZ01000568">
    <property type="protein sequence ID" value="CEM17019.1"/>
    <property type="molecule type" value="Genomic_DNA"/>
</dbReference>
<dbReference type="FunFam" id="3.40.50.300:FF:000010">
    <property type="entry name" value="Chaperone clpB 1, putative"/>
    <property type="match status" value="1"/>
</dbReference>
<feature type="region of interest" description="Disordered" evidence="9">
    <location>
        <begin position="174"/>
        <end position="228"/>
    </location>
</feature>
<dbReference type="Gene3D" id="3.40.50.300">
    <property type="entry name" value="P-loop containing nucleotide triphosphate hydrolases"/>
    <property type="match status" value="3"/>
</dbReference>
<dbReference type="PhylomeDB" id="A0A0G4FR76"/>
<feature type="signal peptide" evidence="10">
    <location>
        <begin position="1"/>
        <end position="19"/>
    </location>
</feature>
<dbReference type="SMART" id="SM01086">
    <property type="entry name" value="ClpB_D2-small"/>
    <property type="match status" value="1"/>
</dbReference>
<dbReference type="InterPro" id="IPR001374">
    <property type="entry name" value="R3H_dom"/>
</dbReference>
<keyword evidence="5 7" id="KW-0143">Chaperone</keyword>
<evidence type="ECO:0000256" key="4">
    <source>
        <dbReference type="ARBA" id="ARBA00022840"/>
    </source>
</evidence>
<keyword evidence="8" id="KW-0175">Coiled coil</keyword>
<keyword evidence="4 7" id="KW-0067">ATP-binding</keyword>
<feature type="domain" description="R3H" evidence="11">
    <location>
        <begin position="502"/>
        <end position="569"/>
    </location>
</feature>
<dbReference type="Pfam" id="PF07724">
    <property type="entry name" value="AAA_2"/>
    <property type="match status" value="1"/>
</dbReference>
<dbReference type="GO" id="GO:0003676">
    <property type="term" value="F:nucleic acid binding"/>
    <property type="evidence" value="ECO:0007669"/>
    <property type="project" value="UniProtKB-UniRule"/>
</dbReference>
<dbReference type="Pfam" id="PF00004">
    <property type="entry name" value="AAA"/>
    <property type="match status" value="1"/>
</dbReference>
<dbReference type="SUPFAM" id="SSF52540">
    <property type="entry name" value="P-loop containing nucleoside triphosphate hydrolases"/>
    <property type="match status" value="2"/>
</dbReference>
<dbReference type="FunFam" id="3.40.50.300:FF:000025">
    <property type="entry name" value="ATP-dependent Clp protease subunit"/>
    <property type="match status" value="1"/>
</dbReference>
<dbReference type="PROSITE" id="PS51903">
    <property type="entry name" value="CLP_R"/>
    <property type="match status" value="1"/>
</dbReference>
<keyword evidence="10" id="KW-0732">Signal</keyword>
<dbReference type="InterPro" id="IPR027417">
    <property type="entry name" value="P-loop_NTPase"/>
</dbReference>
<evidence type="ECO:0000259" key="11">
    <source>
        <dbReference type="PROSITE" id="PS51061"/>
    </source>
</evidence>
<dbReference type="VEuPathDB" id="CryptoDB:Cvel_18344"/>
<gene>
    <name evidence="13" type="ORF">Cvel_18344</name>
</gene>
<dbReference type="PROSITE" id="PS00870">
    <property type="entry name" value="CLPAB_1"/>
    <property type="match status" value="1"/>
</dbReference>
<keyword evidence="3 7" id="KW-0547">Nucleotide-binding</keyword>
<dbReference type="GO" id="GO:0005524">
    <property type="term" value="F:ATP binding"/>
    <property type="evidence" value="ECO:0007669"/>
    <property type="project" value="UniProtKB-KW"/>
</dbReference>
<dbReference type="SMART" id="SM00382">
    <property type="entry name" value="AAA"/>
    <property type="match status" value="2"/>
</dbReference>
<dbReference type="PROSITE" id="PS51061">
    <property type="entry name" value="R3H"/>
    <property type="match status" value="1"/>
</dbReference>
<dbReference type="Pfam" id="PF02861">
    <property type="entry name" value="Clp_N"/>
    <property type="match status" value="1"/>
</dbReference>
<dbReference type="InterPro" id="IPR028299">
    <property type="entry name" value="ClpA/B_CS2"/>
</dbReference>
<evidence type="ECO:0008006" key="14">
    <source>
        <dbReference type="Google" id="ProtNLM"/>
    </source>
</evidence>
<protein>
    <recommendedName>
        <fullName evidence="14">Clp R domain-containing protein</fullName>
    </recommendedName>
</protein>
<dbReference type="InterPro" id="IPR041546">
    <property type="entry name" value="ClpA/ClpB_AAA_lid"/>
</dbReference>
<dbReference type="Pfam" id="PF17871">
    <property type="entry name" value="AAA_lid_9"/>
    <property type="match status" value="1"/>
</dbReference>
<keyword evidence="2 6" id="KW-0677">Repeat</keyword>
<dbReference type="Pfam" id="PF10431">
    <property type="entry name" value="ClpB_D2-small"/>
    <property type="match status" value="1"/>
</dbReference>
<evidence type="ECO:0000256" key="2">
    <source>
        <dbReference type="ARBA" id="ARBA00022737"/>
    </source>
</evidence>
<evidence type="ECO:0000256" key="7">
    <source>
        <dbReference type="RuleBase" id="RU004432"/>
    </source>
</evidence>
<evidence type="ECO:0000256" key="1">
    <source>
        <dbReference type="ARBA" id="ARBA00008675"/>
    </source>
</evidence>
<dbReference type="InterPro" id="IPR004176">
    <property type="entry name" value="Clp_R_N"/>
</dbReference>
<dbReference type="Gene3D" id="1.10.8.60">
    <property type="match status" value="1"/>
</dbReference>
<feature type="compositionally biased region" description="Low complexity" evidence="9">
    <location>
        <begin position="174"/>
        <end position="195"/>
    </location>
</feature>
<dbReference type="InterPro" id="IPR003593">
    <property type="entry name" value="AAA+_ATPase"/>
</dbReference>
<dbReference type="InterPro" id="IPR001270">
    <property type="entry name" value="ClpA/B"/>
</dbReference>
<feature type="compositionally biased region" description="Polar residues" evidence="9">
    <location>
        <begin position="196"/>
        <end position="207"/>
    </location>
</feature>